<feature type="transmembrane region" description="Helical" evidence="8">
    <location>
        <begin position="132"/>
        <end position="152"/>
    </location>
</feature>
<dbReference type="Proteomes" id="UP000002212">
    <property type="component" value="Chromosome"/>
</dbReference>
<reference evidence="10 11" key="1">
    <citation type="submission" date="2009-03" db="EMBL/GenBank/DDBJ databases">
        <title>Comparison of the complete genome sequences of Rhodococcus erythropolis PR4 and Rhodococcus opacus B4.</title>
        <authorList>
            <person name="Takarada H."/>
            <person name="Sekine M."/>
            <person name="Hosoyama A."/>
            <person name="Yamada R."/>
            <person name="Fujisawa T."/>
            <person name="Omata S."/>
            <person name="Shimizu A."/>
            <person name="Tsukatani N."/>
            <person name="Tanikawa S."/>
            <person name="Fujita N."/>
            <person name="Harayama S."/>
        </authorList>
    </citation>
    <scope>NUCLEOTIDE SEQUENCE [LARGE SCALE GENOMIC DNA]</scope>
    <source>
        <strain evidence="10 11">B4</strain>
    </source>
</reference>
<evidence type="ECO:0000256" key="6">
    <source>
        <dbReference type="ARBA" id="ARBA00022989"/>
    </source>
</evidence>
<evidence type="ECO:0000256" key="5">
    <source>
        <dbReference type="ARBA" id="ARBA00022970"/>
    </source>
</evidence>
<comment type="similarity">
    <text evidence="2">Belongs to the amino acid-polyamine-organocation (APC) superfamily. Amino acid transporter (AAT) (TC 2.A.3.1) family.</text>
</comment>
<dbReference type="GO" id="GO:0006865">
    <property type="term" value="P:amino acid transport"/>
    <property type="evidence" value="ECO:0007669"/>
    <property type="project" value="UniProtKB-KW"/>
</dbReference>
<evidence type="ECO:0000256" key="4">
    <source>
        <dbReference type="ARBA" id="ARBA00022692"/>
    </source>
</evidence>
<keyword evidence="6 8" id="KW-1133">Transmembrane helix</keyword>
<feature type="transmembrane region" description="Helical" evidence="8">
    <location>
        <begin position="159"/>
        <end position="181"/>
    </location>
</feature>
<dbReference type="InterPro" id="IPR004841">
    <property type="entry name" value="AA-permease/SLC12A_dom"/>
</dbReference>
<evidence type="ECO:0000256" key="2">
    <source>
        <dbReference type="ARBA" id="ARBA00008583"/>
    </source>
</evidence>
<keyword evidence="7 8" id="KW-0472">Membrane</keyword>
<keyword evidence="3" id="KW-0813">Transport</keyword>
<organism evidence="10 11">
    <name type="scientific">Rhodococcus opacus (strain B4)</name>
    <dbReference type="NCBI Taxonomy" id="632772"/>
    <lineage>
        <taxon>Bacteria</taxon>
        <taxon>Bacillati</taxon>
        <taxon>Actinomycetota</taxon>
        <taxon>Actinomycetes</taxon>
        <taxon>Mycobacteriales</taxon>
        <taxon>Nocardiaceae</taxon>
        <taxon>Rhodococcus</taxon>
    </lineage>
</organism>
<feature type="transmembrane region" description="Helical" evidence="8">
    <location>
        <begin position="201"/>
        <end position="226"/>
    </location>
</feature>
<dbReference type="KEGG" id="rop:ROP_23450"/>
<dbReference type="RefSeq" id="WP_012689548.1">
    <property type="nucleotide sequence ID" value="NC_012522.1"/>
</dbReference>
<proteinExistence type="inferred from homology"/>
<dbReference type="Pfam" id="PF00324">
    <property type="entry name" value="AA_permease"/>
    <property type="match status" value="1"/>
</dbReference>
<name>C1B2G8_RHOOB</name>
<dbReference type="STRING" id="632772.ROP_23450"/>
<feature type="transmembrane region" description="Helical" evidence="8">
    <location>
        <begin position="288"/>
        <end position="311"/>
    </location>
</feature>
<feature type="transmembrane region" description="Helical" evidence="8">
    <location>
        <begin position="24"/>
        <end position="41"/>
    </location>
</feature>
<dbReference type="GO" id="GO:0016020">
    <property type="term" value="C:membrane"/>
    <property type="evidence" value="ECO:0007669"/>
    <property type="project" value="UniProtKB-SubCell"/>
</dbReference>
<gene>
    <name evidence="10" type="ordered locus">ROP_23450</name>
</gene>
<evidence type="ECO:0000256" key="3">
    <source>
        <dbReference type="ARBA" id="ARBA00022448"/>
    </source>
</evidence>
<evidence type="ECO:0000313" key="10">
    <source>
        <dbReference type="EMBL" id="BAH50592.1"/>
    </source>
</evidence>
<keyword evidence="4 8" id="KW-0812">Transmembrane</keyword>
<dbReference type="PATRIC" id="fig|632772.20.peg.2445"/>
<dbReference type="HOGENOM" id="CLU_007946_9_3_11"/>
<comment type="subcellular location">
    <subcellularLocation>
        <location evidence="1">Membrane</location>
        <topology evidence="1">Multi-pass membrane protein</topology>
    </subcellularLocation>
</comment>
<dbReference type="Gene3D" id="1.20.1740.10">
    <property type="entry name" value="Amino acid/polyamine transporter I"/>
    <property type="match status" value="1"/>
</dbReference>
<evidence type="ECO:0000256" key="1">
    <source>
        <dbReference type="ARBA" id="ARBA00004141"/>
    </source>
</evidence>
<feature type="transmembrane region" description="Helical" evidence="8">
    <location>
        <begin position="247"/>
        <end position="268"/>
    </location>
</feature>
<evidence type="ECO:0000259" key="9">
    <source>
        <dbReference type="Pfam" id="PF00324"/>
    </source>
</evidence>
<feature type="transmembrane region" description="Helical" evidence="8">
    <location>
        <begin position="47"/>
        <end position="67"/>
    </location>
</feature>
<accession>C1B2G8</accession>
<dbReference type="OrthoDB" id="5297508at2"/>
<evidence type="ECO:0000313" key="11">
    <source>
        <dbReference type="Proteomes" id="UP000002212"/>
    </source>
</evidence>
<dbReference type="AlphaFoldDB" id="C1B2G8"/>
<dbReference type="EMBL" id="AP011115">
    <property type="protein sequence ID" value="BAH50592.1"/>
    <property type="molecule type" value="Genomic_DNA"/>
</dbReference>
<feature type="transmembrane region" description="Helical" evidence="8">
    <location>
        <begin position="101"/>
        <end position="126"/>
    </location>
</feature>
<feature type="transmembrane region" description="Helical" evidence="8">
    <location>
        <begin position="338"/>
        <end position="360"/>
    </location>
</feature>
<dbReference type="PIRSF" id="PIRSF006060">
    <property type="entry name" value="AA_transporter"/>
    <property type="match status" value="1"/>
</dbReference>
<protein>
    <submittedName>
        <fullName evidence="10">Putative amino acid transporter</fullName>
    </submittedName>
</protein>
<dbReference type="GO" id="GO:0055085">
    <property type="term" value="P:transmembrane transport"/>
    <property type="evidence" value="ECO:0007669"/>
    <property type="project" value="InterPro"/>
</dbReference>
<evidence type="ECO:0000256" key="7">
    <source>
        <dbReference type="ARBA" id="ARBA00023136"/>
    </source>
</evidence>
<feature type="transmembrane region" description="Helical" evidence="8">
    <location>
        <begin position="435"/>
        <end position="453"/>
    </location>
</feature>
<feature type="domain" description="Amino acid permease/ SLC12A" evidence="9">
    <location>
        <begin position="23"/>
        <end position="459"/>
    </location>
</feature>
<evidence type="ECO:0000256" key="8">
    <source>
        <dbReference type="SAM" id="Phobius"/>
    </source>
</evidence>
<dbReference type="PANTHER" id="PTHR43495:SF1">
    <property type="entry name" value="L-ASPARAGINE PERMEASE"/>
    <property type="match status" value="1"/>
</dbReference>
<dbReference type="PANTHER" id="PTHR43495">
    <property type="entry name" value="GABA PERMEASE"/>
    <property type="match status" value="1"/>
</dbReference>
<dbReference type="FunFam" id="1.20.1740.10:FF:000001">
    <property type="entry name" value="Amino acid permease"/>
    <property type="match status" value="1"/>
</dbReference>
<keyword evidence="5" id="KW-0029">Amino-acid transport</keyword>
<feature type="transmembrane region" description="Helical" evidence="8">
    <location>
        <begin position="366"/>
        <end position="390"/>
    </location>
</feature>
<sequence>MTVDSSHEQLNEDGLAQGLNKRHIRMIAIGGAIGVGLFLGSGKGISYAGPALIGVYAITGVFIFIIMRALGELLMYRPVTGSFAEYAREFLGPAYGFITGWGYWITWTIIGMAELTAAGIFVKFWFPSMPQYLTALIALIALVCLNLAKVGFFGEAEFWFASIKVITIVALIAGGIFALVFNVGKAGQEGGIANLWDHGGIAPHGLLAVLLAFQIVVFSYQGVELIGMTAAETKDRATVLPKAINSIPWRIGIFYVGTLVVLLSLFPWDQFNADSSPFVKGFTQIGLPAAASIMNFVVLASALSSCSAGLFSNGRLLKKLASDGVAPKMFEKTNRGHVPAAAIIASGSLMLVGVAINAIVPEKAFSYISSVATLGAIWSWGVIVACHLVYRRRVERGDLPASAFRLPLAKPLCWATLAFLTAVTVLLAFDEGQRIALYALPIWAVVLLAGYYLSTRRTVDIAPTPNRSPDNDHPALHP</sequence>
<feature type="transmembrane region" description="Helical" evidence="8">
    <location>
        <begin position="411"/>
        <end position="429"/>
    </location>
</feature>